<organism evidence="7 8">
    <name type="scientific">Acidobacterium capsulatum (strain ATCC 51196 / DSM 11244 / BCRC 80197 / JCM 7670 / NBRC 15755 / NCIMB 13165 / 161)</name>
    <dbReference type="NCBI Taxonomy" id="240015"/>
    <lineage>
        <taxon>Bacteria</taxon>
        <taxon>Pseudomonadati</taxon>
        <taxon>Acidobacteriota</taxon>
        <taxon>Terriglobia</taxon>
        <taxon>Terriglobales</taxon>
        <taxon>Acidobacteriaceae</taxon>
        <taxon>Acidobacterium</taxon>
    </lineage>
</organism>
<dbReference type="GO" id="GO:0000287">
    <property type="term" value="F:magnesium ion binding"/>
    <property type="evidence" value="ECO:0007669"/>
    <property type="project" value="InterPro"/>
</dbReference>
<evidence type="ECO:0000259" key="6">
    <source>
        <dbReference type="Pfam" id="PF02776"/>
    </source>
</evidence>
<proteinExistence type="inferred from homology"/>
<protein>
    <submittedName>
        <fullName evidence="7">Benzoylformate decarboxylase</fullName>
        <ecNumber evidence="7">4.1.1.7</ecNumber>
    </submittedName>
</protein>
<evidence type="ECO:0000259" key="4">
    <source>
        <dbReference type="Pfam" id="PF00205"/>
    </source>
</evidence>
<dbReference type="InterPro" id="IPR011766">
    <property type="entry name" value="TPP_enzyme_TPP-bd"/>
</dbReference>
<dbReference type="PANTHER" id="PTHR18968:SF133">
    <property type="entry name" value="BENZOYLFORMATE DECARBOXYLASE"/>
    <property type="match status" value="1"/>
</dbReference>
<evidence type="ECO:0000256" key="2">
    <source>
        <dbReference type="ARBA" id="ARBA00023052"/>
    </source>
</evidence>
<dbReference type="CDD" id="cd02002">
    <property type="entry name" value="TPP_BFDC"/>
    <property type="match status" value="1"/>
</dbReference>
<dbReference type="SUPFAM" id="SSF52518">
    <property type="entry name" value="Thiamin diphosphate-binding fold (THDP-binding)"/>
    <property type="match status" value="2"/>
</dbReference>
<dbReference type="Pfam" id="PF02776">
    <property type="entry name" value="TPP_enzyme_N"/>
    <property type="match status" value="1"/>
</dbReference>
<dbReference type="RefSeq" id="WP_015896461.1">
    <property type="nucleotide sequence ID" value="NC_012483.1"/>
</dbReference>
<evidence type="ECO:0000259" key="5">
    <source>
        <dbReference type="Pfam" id="PF02775"/>
    </source>
</evidence>
<dbReference type="EC" id="4.1.1.7" evidence="7"/>
<dbReference type="GO" id="GO:0019752">
    <property type="term" value="P:carboxylic acid metabolic process"/>
    <property type="evidence" value="ECO:0007669"/>
    <property type="project" value="UniProtKB-ARBA"/>
</dbReference>
<dbReference type="Gene3D" id="3.40.50.1220">
    <property type="entry name" value="TPP-binding domain"/>
    <property type="match status" value="1"/>
</dbReference>
<dbReference type="InterPro" id="IPR029061">
    <property type="entry name" value="THDP-binding"/>
</dbReference>
<dbReference type="InParanoid" id="C1F5E6"/>
<dbReference type="EMBL" id="CP001472">
    <property type="protein sequence ID" value="ACO33910.1"/>
    <property type="molecule type" value="Genomic_DNA"/>
</dbReference>
<keyword evidence="8" id="KW-1185">Reference proteome</keyword>
<dbReference type="InterPro" id="IPR029035">
    <property type="entry name" value="DHS-like_NAD/FAD-binding_dom"/>
</dbReference>
<evidence type="ECO:0000313" key="8">
    <source>
        <dbReference type="Proteomes" id="UP000002207"/>
    </source>
</evidence>
<dbReference type="Gene3D" id="3.40.50.970">
    <property type="match status" value="2"/>
</dbReference>
<dbReference type="CDD" id="cd07035">
    <property type="entry name" value="TPP_PYR_POX_like"/>
    <property type="match status" value="1"/>
</dbReference>
<feature type="domain" description="Thiamine pyrophosphate enzyme central" evidence="4">
    <location>
        <begin position="192"/>
        <end position="327"/>
    </location>
</feature>
<dbReference type="STRING" id="240015.ACP_1320"/>
<evidence type="ECO:0000313" key="7">
    <source>
        <dbReference type="EMBL" id="ACO33910.1"/>
    </source>
</evidence>
<keyword evidence="2 3" id="KW-0786">Thiamine pyrophosphate</keyword>
<reference evidence="7 8" key="1">
    <citation type="journal article" date="2009" name="Appl. Environ. Microbiol.">
        <title>Three genomes from the phylum Acidobacteria provide insight into the lifestyles of these microorganisms in soils.</title>
        <authorList>
            <person name="Ward N.L."/>
            <person name="Challacombe J.F."/>
            <person name="Janssen P.H."/>
            <person name="Henrissat B."/>
            <person name="Coutinho P.M."/>
            <person name="Wu M."/>
            <person name="Xie G."/>
            <person name="Haft D.H."/>
            <person name="Sait M."/>
            <person name="Badger J."/>
            <person name="Barabote R.D."/>
            <person name="Bradley B."/>
            <person name="Brettin T.S."/>
            <person name="Brinkac L.M."/>
            <person name="Bruce D."/>
            <person name="Creasy T."/>
            <person name="Daugherty S.C."/>
            <person name="Davidsen T.M."/>
            <person name="DeBoy R.T."/>
            <person name="Detter J.C."/>
            <person name="Dodson R.J."/>
            <person name="Durkin A.S."/>
            <person name="Ganapathy A."/>
            <person name="Gwinn-Giglio M."/>
            <person name="Han C.S."/>
            <person name="Khouri H."/>
            <person name="Kiss H."/>
            <person name="Kothari S.P."/>
            <person name="Madupu R."/>
            <person name="Nelson K.E."/>
            <person name="Nelson W.C."/>
            <person name="Paulsen I."/>
            <person name="Penn K."/>
            <person name="Ren Q."/>
            <person name="Rosovitz M.J."/>
            <person name="Selengut J.D."/>
            <person name="Shrivastava S."/>
            <person name="Sullivan S.A."/>
            <person name="Tapia R."/>
            <person name="Thompson L.S."/>
            <person name="Watkins K.L."/>
            <person name="Yang Q."/>
            <person name="Yu C."/>
            <person name="Zafar N."/>
            <person name="Zhou L."/>
            <person name="Kuske C.R."/>
        </authorList>
    </citation>
    <scope>NUCLEOTIDE SEQUENCE [LARGE SCALE GENOMIC DNA]</scope>
    <source>
        <strain evidence="8">ATCC 51196 / DSM 11244 / BCRC 80197 / JCM 7670 / NBRC 15755 / NCIMB 13165 / 161</strain>
    </source>
</reference>
<dbReference type="GO" id="GO:0003984">
    <property type="term" value="F:acetolactate synthase activity"/>
    <property type="evidence" value="ECO:0007669"/>
    <property type="project" value="TreeGrafter"/>
</dbReference>
<dbReference type="InterPro" id="IPR045229">
    <property type="entry name" value="TPP_enz"/>
</dbReference>
<feature type="domain" description="Thiamine pyrophosphate enzyme N-terminal TPP-binding" evidence="6">
    <location>
        <begin position="8"/>
        <end position="107"/>
    </location>
</feature>
<dbReference type="Pfam" id="PF00205">
    <property type="entry name" value="TPP_enzyme_M"/>
    <property type="match status" value="1"/>
</dbReference>
<dbReference type="InterPro" id="IPR012001">
    <property type="entry name" value="Thiamin_PyroP_enz_TPP-bd_dom"/>
</dbReference>
<accession>C1F5E6</accession>
<sequence>MSAGNAFTVWEATYDLLRKLGLTTVFGNPGSTEQPFLKNFPSDFDYILALQEASAVAMADGFAQATGSPALVNLHTNAGTGNGMGSIMTAFQNKTPLIITAGQQTREMIICDPLLTNRDETMLPRPYVKWAYEPKRAQDVPRAIMRAYALALQPPAGPVFLSIPLDDWDQPALGIADVRTVSSRVAPDPDRIREFASRISGAKKPALIYGPEIEKAGGWEAGIALAEKLRAPVFRAPASERMSISETHPLFQMQLPQAMGPISTILAGYDLIVVIGAPVFRYYPYVPGPVVPAGAELLQITNDPTDAGSALIGDSLLSDAKLALLALHDLVEDRSSLPLPARREKKTPPASSTGMPLTAEELYAALGEVRPEDAIVVEESPSNFMQFRDYWPALKPMRYFTYASGGLGHNAPSSVGVALAQKKLGTGLPVVMLIGDGSLQYSVQSLASAAQHNLKIIYIVPCNREYAILKEFAVLERTPNVPALDLPYLDIVSLAQGYGVRGIKADTKEQIQAAFRQALAAEGPTLIAVPIKQELKPLIPPSVKA</sequence>
<dbReference type="HOGENOM" id="CLU_013748_3_1_0"/>
<evidence type="ECO:0000256" key="1">
    <source>
        <dbReference type="ARBA" id="ARBA00007812"/>
    </source>
</evidence>
<dbReference type="GO" id="GO:0030976">
    <property type="term" value="F:thiamine pyrophosphate binding"/>
    <property type="evidence" value="ECO:0007669"/>
    <property type="project" value="InterPro"/>
</dbReference>
<dbReference type="PANTHER" id="PTHR18968">
    <property type="entry name" value="THIAMINE PYROPHOSPHATE ENZYMES"/>
    <property type="match status" value="1"/>
</dbReference>
<comment type="similarity">
    <text evidence="1 3">Belongs to the TPP enzyme family.</text>
</comment>
<gene>
    <name evidence="7" type="primary">mdlC</name>
    <name evidence="7" type="ordered locus">ACP_1320</name>
</gene>
<dbReference type="GO" id="GO:0050695">
    <property type="term" value="F:benzoylformate decarboxylase activity"/>
    <property type="evidence" value="ECO:0007669"/>
    <property type="project" value="UniProtKB-EC"/>
</dbReference>
<dbReference type="SUPFAM" id="SSF52467">
    <property type="entry name" value="DHS-like NAD/FAD-binding domain"/>
    <property type="match status" value="1"/>
</dbReference>
<dbReference type="OrthoDB" id="4494979at2"/>
<dbReference type="eggNOG" id="COG0028">
    <property type="taxonomic scope" value="Bacteria"/>
</dbReference>
<name>C1F5E6_ACIC5</name>
<dbReference type="NCBIfam" id="NF005485">
    <property type="entry name" value="PRK07092.1"/>
    <property type="match status" value="1"/>
</dbReference>
<dbReference type="AlphaFoldDB" id="C1F5E6"/>
<keyword evidence="7" id="KW-0456">Lyase</keyword>
<dbReference type="KEGG" id="aca:ACP_1320"/>
<dbReference type="GO" id="GO:0050660">
    <property type="term" value="F:flavin adenine dinucleotide binding"/>
    <property type="evidence" value="ECO:0007669"/>
    <property type="project" value="TreeGrafter"/>
</dbReference>
<dbReference type="Proteomes" id="UP000002207">
    <property type="component" value="Chromosome"/>
</dbReference>
<evidence type="ECO:0000256" key="3">
    <source>
        <dbReference type="RuleBase" id="RU362132"/>
    </source>
</evidence>
<dbReference type="Pfam" id="PF02775">
    <property type="entry name" value="TPP_enzyme_C"/>
    <property type="match status" value="1"/>
</dbReference>
<feature type="domain" description="Thiamine pyrophosphate enzyme TPP-binding" evidence="5">
    <location>
        <begin position="385"/>
        <end position="529"/>
    </location>
</feature>
<dbReference type="InterPro" id="IPR012000">
    <property type="entry name" value="Thiamin_PyroP_enz_cen_dom"/>
</dbReference>